<dbReference type="Pfam" id="PF02470">
    <property type="entry name" value="MlaD"/>
    <property type="match status" value="1"/>
</dbReference>
<keyword evidence="1" id="KW-1133">Transmembrane helix</keyword>
<evidence type="ECO:0000313" key="4">
    <source>
        <dbReference type="Proteomes" id="UP000093757"/>
    </source>
</evidence>
<dbReference type="InterPro" id="IPR052336">
    <property type="entry name" value="MlaD_Phospholipid_Transporter"/>
</dbReference>
<organism evidence="3 4">
    <name type="scientific">Mycobacterium gordonae</name>
    <dbReference type="NCBI Taxonomy" id="1778"/>
    <lineage>
        <taxon>Bacteria</taxon>
        <taxon>Bacillati</taxon>
        <taxon>Actinomycetota</taxon>
        <taxon>Actinomycetes</taxon>
        <taxon>Mycobacteriales</taxon>
        <taxon>Mycobacteriaceae</taxon>
        <taxon>Mycobacterium</taxon>
    </lineage>
</organism>
<protein>
    <recommendedName>
        <fullName evidence="2">Mce/MlaD domain-containing protein</fullName>
    </recommendedName>
</protein>
<sequence length="264" mass="28299">MNSTQTLVRGIGALTVVLTAIVFTFSVTEHTPLPAEDHYKAVFRDVSDLDVGGSVMLHGARIGSVSAISLSVGNIVITFKINAHQRLGSRTAAHITADTPAHTAALTLHSLGNGALAPGDTIPVERTNVYPQPDETIDVIGGARDMVAAILDRRYDVDAQRFSLLMEKLDELTGFLSENSLRTGSLIIDPHITFGYLAELRTAIQTATTENAELQTIRAGAGSRDVGSSALLQKHDEDTRLRFLIDVIAASLSDLAAPDRFHHP</sequence>
<feature type="transmembrane region" description="Helical" evidence="1">
    <location>
        <begin position="7"/>
        <end position="27"/>
    </location>
</feature>
<dbReference type="Proteomes" id="UP000093757">
    <property type="component" value="Unassembled WGS sequence"/>
</dbReference>
<accession>A0A1A6BF01</accession>
<dbReference type="PANTHER" id="PTHR33371:SF18">
    <property type="entry name" value="MCE-FAMILY PROTEIN MCE3C"/>
    <property type="match status" value="1"/>
</dbReference>
<dbReference type="InterPro" id="IPR003399">
    <property type="entry name" value="Mce/MlaD"/>
</dbReference>
<keyword evidence="1" id="KW-0812">Transmembrane</keyword>
<evidence type="ECO:0000313" key="3">
    <source>
        <dbReference type="EMBL" id="OBS00851.1"/>
    </source>
</evidence>
<feature type="domain" description="Mce/MlaD" evidence="2">
    <location>
        <begin position="38"/>
        <end position="98"/>
    </location>
</feature>
<dbReference type="PANTHER" id="PTHR33371">
    <property type="entry name" value="INTERMEMBRANE PHOSPHOLIPID TRANSPORT SYSTEM BINDING PROTEIN MLAD-RELATED"/>
    <property type="match status" value="1"/>
</dbReference>
<evidence type="ECO:0000259" key="2">
    <source>
        <dbReference type="Pfam" id="PF02470"/>
    </source>
</evidence>
<name>A0A1A6BF01_MYCGO</name>
<dbReference type="EMBL" id="MAEM01000331">
    <property type="protein sequence ID" value="OBS00851.1"/>
    <property type="molecule type" value="Genomic_DNA"/>
</dbReference>
<dbReference type="GO" id="GO:0005576">
    <property type="term" value="C:extracellular region"/>
    <property type="evidence" value="ECO:0007669"/>
    <property type="project" value="TreeGrafter"/>
</dbReference>
<reference evidence="3 4" key="1">
    <citation type="submission" date="2016-06" db="EMBL/GenBank/DDBJ databases">
        <authorList>
            <person name="Kjaerup R.B."/>
            <person name="Dalgaard T.S."/>
            <person name="Juul-Madsen H.R."/>
        </authorList>
    </citation>
    <scope>NUCLEOTIDE SEQUENCE [LARGE SCALE GENOMIC DNA]</scope>
    <source>
        <strain evidence="3 4">1245752.6</strain>
    </source>
</reference>
<dbReference type="OrthoDB" id="4371474at2"/>
<evidence type="ECO:0000256" key="1">
    <source>
        <dbReference type="SAM" id="Phobius"/>
    </source>
</evidence>
<keyword evidence="1" id="KW-0472">Membrane</keyword>
<dbReference type="AlphaFoldDB" id="A0A1A6BF01"/>
<proteinExistence type="predicted"/>
<dbReference type="RefSeq" id="WP_065134821.1">
    <property type="nucleotide sequence ID" value="NZ_MAEM01000331.1"/>
</dbReference>
<gene>
    <name evidence="3" type="ORF">A9W98_22815</name>
</gene>
<comment type="caution">
    <text evidence="3">The sequence shown here is derived from an EMBL/GenBank/DDBJ whole genome shotgun (WGS) entry which is preliminary data.</text>
</comment>